<dbReference type="PANTHER" id="PTHR43794">
    <property type="entry name" value="AMINOHYDROLASE SSNA-RELATED"/>
    <property type="match status" value="1"/>
</dbReference>
<feature type="domain" description="Aminodeoxyfutalosine deaminase/Imidazolonepropionase-like composite" evidence="7">
    <location>
        <begin position="106"/>
        <end position="131"/>
    </location>
</feature>
<organism evidence="8 9">
    <name type="scientific">Paracraurococcus ruber</name>
    <dbReference type="NCBI Taxonomy" id="77675"/>
    <lineage>
        <taxon>Bacteria</taxon>
        <taxon>Pseudomonadati</taxon>
        <taxon>Pseudomonadota</taxon>
        <taxon>Alphaproteobacteria</taxon>
        <taxon>Acetobacterales</taxon>
        <taxon>Roseomonadaceae</taxon>
        <taxon>Paracraurococcus</taxon>
    </lineage>
</organism>
<protein>
    <recommendedName>
        <fullName evidence="10">Amidohydrolase-related domain-containing protein</fullName>
    </recommendedName>
</protein>
<evidence type="ECO:0000256" key="5">
    <source>
        <dbReference type="SAM" id="MobiDB-lite"/>
    </source>
</evidence>
<comment type="caution">
    <text evidence="8">The sequence shown here is derived from an EMBL/GenBank/DDBJ whole genome shotgun (WGS) entry which is preliminary data.</text>
</comment>
<dbReference type="Gene3D" id="3.20.20.140">
    <property type="entry name" value="Metal-dependent hydrolases"/>
    <property type="match status" value="1"/>
</dbReference>
<feature type="domain" description="Amidohydrolase-related" evidence="6">
    <location>
        <begin position="141"/>
        <end position="498"/>
    </location>
</feature>
<evidence type="ECO:0000313" key="8">
    <source>
        <dbReference type="EMBL" id="MBK1657860.1"/>
    </source>
</evidence>
<name>A0ABS1CU89_9PROT</name>
<keyword evidence="3" id="KW-0378">Hydrolase</keyword>
<evidence type="ECO:0000256" key="4">
    <source>
        <dbReference type="ARBA" id="ARBA00022833"/>
    </source>
</evidence>
<dbReference type="SUPFAM" id="SSF51338">
    <property type="entry name" value="Composite domain of metallo-dependent hydrolases"/>
    <property type="match status" value="1"/>
</dbReference>
<keyword evidence="4" id="KW-0862">Zinc</keyword>
<keyword evidence="2" id="KW-0479">Metal-binding</keyword>
<accession>A0ABS1CU89</accession>
<evidence type="ECO:0000313" key="9">
    <source>
        <dbReference type="Proteomes" id="UP000697995"/>
    </source>
</evidence>
<evidence type="ECO:0000259" key="7">
    <source>
        <dbReference type="Pfam" id="PF22039"/>
    </source>
</evidence>
<evidence type="ECO:0008006" key="10">
    <source>
        <dbReference type="Google" id="ProtNLM"/>
    </source>
</evidence>
<comment type="similarity">
    <text evidence="1">Belongs to the metallo-dependent hydrolases superfamily. ATZ/TRZ family.</text>
</comment>
<dbReference type="SUPFAM" id="SSF51556">
    <property type="entry name" value="Metallo-dependent hydrolases"/>
    <property type="match status" value="1"/>
</dbReference>
<evidence type="ECO:0000256" key="2">
    <source>
        <dbReference type="ARBA" id="ARBA00022723"/>
    </source>
</evidence>
<dbReference type="EMBL" id="NRSG01000030">
    <property type="protein sequence ID" value="MBK1657860.1"/>
    <property type="molecule type" value="Genomic_DNA"/>
</dbReference>
<proteinExistence type="inferred from homology"/>
<dbReference type="Pfam" id="PF22039">
    <property type="entry name" value="HUTI_composite_bact"/>
    <property type="match status" value="1"/>
</dbReference>
<dbReference type="InterPro" id="IPR011059">
    <property type="entry name" value="Metal-dep_hydrolase_composite"/>
</dbReference>
<evidence type="ECO:0000256" key="1">
    <source>
        <dbReference type="ARBA" id="ARBA00006745"/>
    </source>
</evidence>
<dbReference type="Pfam" id="PF01979">
    <property type="entry name" value="Amidohydro_1"/>
    <property type="match status" value="1"/>
</dbReference>
<dbReference type="InterPro" id="IPR006680">
    <property type="entry name" value="Amidohydro-rel"/>
</dbReference>
<sequence>MLAGMRPGRGHPGSCGRAARAQAGAVPRGSGGCTGGETPSRSASMLAGMTRPCRQRAPGRVPAESLPAAASPAPIRAAAREGSMTILIQGTTIVTADDADAVLHDAAIAIEDGRIAALGPTADLRARFPQAEAIDGRDRAVLPGFANLHTHLGMTLARGVFEDLSPPHRPPFCGGLSPLPLPALSAEEHVVMCQLGALEAIRSGTTALLEDGADLARHAPAMAATGLRMLLTERAWDRTGADIGDPSPFAASEALAERSLGRIAALHAAWDGKAEGRIRVGVSAWAPDMCSPGLLRRLADLRDRLDAPATIHLNQIWGEVAAVQAHRGMLPTEYLAESGFLHHRLICAHCRCMAAVEEKILGRAGAQVSFNPAIAARRGLSPRISVLQAAGCRIGIGTDNMAEDMVEAMRTGLFMERIRREDGRDPAPEEALRWATRNGYAAMGMPDGGWLAPGNKADLILVRTDRAHLVPRLRIVSAFVHQGQAGDVDGVMVDGRWVMRDGRVLTMDEPAIIGAADRIARAAWSRLFAERPDLPRPAGFAP</sequence>
<gene>
    <name evidence="8" type="ORF">CKO45_06400</name>
</gene>
<dbReference type="PANTHER" id="PTHR43794:SF11">
    <property type="entry name" value="AMIDOHYDROLASE-RELATED DOMAIN-CONTAINING PROTEIN"/>
    <property type="match status" value="1"/>
</dbReference>
<dbReference type="Proteomes" id="UP000697995">
    <property type="component" value="Unassembled WGS sequence"/>
</dbReference>
<feature type="region of interest" description="Disordered" evidence="5">
    <location>
        <begin position="1"/>
        <end position="45"/>
    </location>
</feature>
<evidence type="ECO:0000256" key="3">
    <source>
        <dbReference type="ARBA" id="ARBA00022801"/>
    </source>
</evidence>
<keyword evidence="9" id="KW-1185">Reference proteome</keyword>
<dbReference type="InterPro" id="IPR054418">
    <property type="entry name" value="MQNX/HUTI_composite_N"/>
</dbReference>
<dbReference type="InterPro" id="IPR050287">
    <property type="entry name" value="MTA/SAH_deaminase"/>
</dbReference>
<dbReference type="Gene3D" id="2.30.40.10">
    <property type="entry name" value="Urease, subunit C, domain 1"/>
    <property type="match status" value="1"/>
</dbReference>
<reference evidence="8 9" key="1">
    <citation type="journal article" date="2020" name="Microorganisms">
        <title>Osmotic Adaptation and Compatible Solute Biosynthesis of Phototrophic Bacteria as Revealed from Genome Analyses.</title>
        <authorList>
            <person name="Imhoff J.F."/>
            <person name="Rahn T."/>
            <person name="Kunzel S."/>
            <person name="Keller A."/>
            <person name="Neulinger S.C."/>
        </authorList>
    </citation>
    <scope>NUCLEOTIDE SEQUENCE [LARGE SCALE GENOMIC DNA]</scope>
    <source>
        <strain evidence="8 9">DSM 15382</strain>
    </source>
</reference>
<dbReference type="InterPro" id="IPR032466">
    <property type="entry name" value="Metal_Hydrolase"/>
</dbReference>
<evidence type="ECO:0000259" key="6">
    <source>
        <dbReference type="Pfam" id="PF01979"/>
    </source>
</evidence>